<keyword evidence="4" id="KW-1185">Reference proteome</keyword>
<dbReference type="PROSITE" id="PS50113">
    <property type="entry name" value="PAC"/>
    <property type="match status" value="1"/>
</dbReference>
<sequence length="1125" mass="120545">MTAKPTFPGTRAAPALPSRGLTQLPSLAVLPVAATLQAADFRIVDLNPAFAQLSGRTRAVLLGSDPVGLEPADTQDASRAERQDQAAAATAGHAPPAVQRRLLDAHGRERWCSCATSRITDGRGGVYWLTLWHEVTAEVAARDQARRAQDELAQWFELSGTGMLVYDDSGLIVRCNAAFESLVERVPEELAQAEPGLQALLGWQGGALVPALAAGGAALEAQALVALGDGRRRRLSARLVCQATEGGGRRVMAVVQDRSAEDARDLAQLEMGMLMDTASIGVATYDPARGWLAPEPPQGSGAAARRSEGRPASGALMGIHRDLVEPASLPEYETLQRALRSGERTEVRYAVRHPELGLRWLLTRVEPGALSGGRHTTSVVTLDVTDQHLAQRRNEELLRELTTILDSSTAGIAYLRGPVVARCNRRFERMLGFEGGAAAGATLGEIFARSMGALQGAGEALAALQRLDEGQPFEAELPLAMGDAPPQWYSLSVRRAQATGEEGEPEAVAVLTDITRLKHQQAELEQLLRDRELMFSLSEVGIVYQRGARIERANQAMAALTGWASPELSTLDAAELYESARECVEFEARIGQALREQGRFSGERRLRRRDGSLIWVQVAVRPVNQDESESAVICSFIDIDERRRTRETLAGQAERTRAVLNSVLVGIVTVNEHGIQWMNRSARRMFGGELADFVGEPISIVATPEPDHPLRQLAQLEGLREGQNDTFECRLKARDGREFWVVGNAVPSAPGAAGGAAREMTIALLDIERRRQAEVHIAQAQASLQRVIETAPLAIALFDARSLVVQQLNQTAASFFGRPLAGLQGATLQACCASPAQAAALLGWLRAAADGAVTAQHEWREELSEPASGEASARVWDCRITTLQDGAAAAGDDTGGLQLLLVASDVTEQRAAERARLQAAIAQREVLVREVHHRIKNNLQGVAGLLQQNAARRPEMADILSEAVGQVQAIAQVYGLQVGASGPLAVASLLRAIAASVQRTFGRAIAVDMDGEVPHLLPEAESIPVALTLNELLTNAIKHGSGGEVRCRVWAVGEGLDISIASQATLAPGFDLQQRRSVVSGLGLVRALLPRRSASLALAQEGDWVVARLALRPPGVRVPGPGDAV</sequence>
<dbReference type="InterPro" id="IPR000014">
    <property type="entry name" value="PAS"/>
</dbReference>
<protein>
    <submittedName>
        <fullName evidence="3">PAS domain S-box protein</fullName>
    </submittedName>
</protein>
<name>A0A437RFJ5_9BURK</name>
<feature type="domain" description="PAC" evidence="2">
    <location>
        <begin position="600"/>
        <end position="651"/>
    </location>
</feature>
<dbReference type="InterPro" id="IPR052155">
    <property type="entry name" value="Biofilm_reg_signaling"/>
</dbReference>
<evidence type="ECO:0000313" key="3">
    <source>
        <dbReference type="EMBL" id="RVU45531.1"/>
    </source>
</evidence>
<dbReference type="InterPro" id="IPR000700">
    <property type="entry name" value="PAS-assoc_C"/>
</dbReference>
<dbReference type="Pfam" id="PF13426">
    <property type="entry name" value="PAS_9"/>
    <property type="match status" value="2"/>
</dbReference>
<dbReference type="Pfam" id="PF07568">
    <property type="entry name" value="HisKA_2"/>
    <property type="match status" value="1"/>
</dbReference>
<reference evidence="3 4" key="1">
    <citation type="submission" date="2019-01" db="EMBL/GenBank/DDBJ databases">
        <authorList>
            <person name="Chen W.-M."/>
        </authorList>
    </citation>
    <scope>NUCLEOTIDE SEQUENCE [LARGE SCALE GENOMIC DNA]</scope>
    <source>
        <strain evidence="3 4">KYPY4</strain>
    </source>
</reference>
<evidence type="ECO:0000256" key="1">
    <source>
        <dbReference type="SAM" id="MobiDB-lite"/>
    </source>
</evidence>
<dbReference type="AlphaFoldDB" id="A0A437RFJ5"/>
<proteinExistence type="predicted"/>
<organism evidence="3 4">
    <name type="scientific">Rubrivivax rivuli</name>
    <dbReference type="NCBI Taxonomy" id="1862385"/>
    <lineage>
        <taxon>Bacteria</taxon>
        <taxon>Pseudomonadati</taxon>
        <taxon>Pseudomonadota</taxon>
        <taxon>Betaproteobacteria</taxon>
        <taxon>Burkholderiales</taxon>
        <taxon>Sphaerotilaceae</taxon>
        <taxon>Rubrivivax</taxon>
    </lineage>
</organism>
<dbReference type="Gene3D" id="3.30.450.20">
    <property type="entry name" value="PAS domain"/>
    <property type="match status" value="6"/>
</dbReference>
<dbReference type="Gene3D" id="3.30.565.10">
    <property type="entry name" value="Histidine kinase-like ATPase, C-terminal domain"/>
    <property type="match status" value="1"/>
</dbReference>
<dbReference type="NCBIfam" id="TIGR00229">
    <property type="entry name" value="sensory_box"/>
    <property type="match status" value="3"/>
</dbReference>
<dbReference type="PANTHER" id="PTHR44757:SF2">
    <property type="entry name" value="BIOFILM ARCHITECTURE MAINTENANCE PROTEIN MBAA"/>
    <property type="match status" value="1"/>
</dbReference>
<gene>
    <name evidence="3" type="ORF">EOE66_15585</name>
</gene>
<accession>A0A437RFJ5</accession>
<dbReference type="CDD" id="cd00130">
    <property type="entry name" value="PAS"/>
    <property type="match status" value="3"/>
</dbReference>
<dbReference type="InterPro" id="IPR035965">
    <property type="entry name" value="PAS-like_dom_sf"/>
</dbReference>
<dbReference type="OrthoDB" id="9770795at2"/>
<dbReference type="InterPro" id="IPR036890">
    <property type="entry name" value="HATPase_C_sf"/>
</dbReference>
<dbReference type="InterPro" id="IPR011495">
    <property type="entry name" value="Sig_transdc_His_kin_sub2_dim/P"/>
</dbReference>
<dbReference type="PANTHER" id="PTHR44757">
    <property type="entry name" value="DIGUANYLATE CYCLASE DGCP"/>
    <property type="match status" value="1"/>
</dbReference>
<feature type="compositionally biased region" description="Low complexity" evidence="1">
    <location>
        <begin position="85"/>
        <end position="94"/>
    </location>
</feature>
<dbReference type="InterPro" id="IPR013656">
    <property type="entry name" value="PAS_4"/>
</dbReference>
<dbReference type="SMART" id="SM00091">
    <property type="entry name" value="PAS"/>
    <property type="match status" value="6"/>
</dbReference>
<dbReference type="Pfam" id="PF13188">
    <property type="entry name" value="PAS_8"/>
    <property type="match status" value="2"/>
</dbReference>
<dbReference type="Pfam" id="PF08448">
    <property type="entry name" value="PAS_4"/>
    <property type="match status" value="1"/>
</dbReference>
<evidence type="ECO:0000259" key="2">
    <source>
        <dbReference type="PROSITE" id="PS50113"/>
    </source>
</evidence>
<dbReference type="EMBL" id="SACR01000004">
    <property type="protein sequence ID" value="RVU45531.1"/>
    <property type="molecule type" value="Genomic_DNA"/>
</dbReference>
<dbReference type="Proteomes" id="UP000285575">
    <property type="component" value="Unassembled WGS sequence"/>
</dbReference>
<feature type="region of interest" description="Disordered" evidence="1">
    <location>
        <begin position="64"/>
        <end position="94"/>
    </location>
</feature>
<dbReference type="SUPFAM" id="SSF55874">
    <property type="entry name" value="ATPase domain of HSP90 chaperone/DNA topoisomerase II/histidine kinase"/>
    <property type="match status" value="1"/>
</dbReference>
<dbReference type="SMART" id="SM00086">
    <property type="entry name" value="PAC"/>
    <property type="match status" value="3"/>
</dbReference>
<dbReference type="RefSeq" id="WP_128229620.1">
    <property type="nucleotide sequence ID" value="NZ_SACR01000004.1"/>
</dbReference>
<dbReference type="InterPro" id="IPR001610">
    <property type="entry name" value="PAC"/>
</dbReference>
<comment type="caution">
    <text evidence="3">The sequence shown here is derived from an EMBL/GenBank/DDBJ whole genome shotgun (WGS) entry which is preliminary data.</text>
</comment>
<dbReference type="SUPFAM" id="SSF55785">
    <property type="entry name" value="PYP-like sensor domain (PAS domain)"/>
    <property type="match status" value="6"/>
</dbReference>
<evidence type="ECO:0000313" key="4">
    <source>
        <dbReference type="Proteomes" id="UP000285575"/>
    </source>
</evidence>